<organism evidence="1 2">
    <name type="scientific">Heterorhabditis bacteriophora</name>
    <name type="common">Entomopathogenic nematode worm</name>
    <dbReference type="NCBI Taxonomy" id="37862"/>
    <lineage>
        <taxon>Eukaryota</taxon>
        <taxon>Metazoa</taxon>
        <taxon>Ecdysozoa</taxon>
        <taxon>Nematoda</taxon>
        <taxon>Chromadorea</taxon>
        <taxon>Rhabditida</taxon>
        <taxon>Rhabditina</taxon>
        <taxon>Rhabditomorpha</taxon>
        <taxon>Strongyloidea</taxon>
        <taxon>Heterorhabditidae</taxon>
        <taxon>Heterorhabditis</taxon>
    </lineage>
</organism>
<dbReference type="Proteomes" id="UP000095283">
    <property type="component" value="Unplaced"/>
</dbReference>
<dbReference type="AlphaFoldDB" id="A0A1I7WD61"/>
<proteinExistence type="predicted"/>
<dbReference type="WBParaSite" id="Hba_02722">
    <property type="protein sequence ID" value="Hba_02722"/>
    <property type="gene ID" value="Hba_02722"/>
</dbReference>
<protein>
    <submittedName>
        <fullName evidence="2">Uncharacterized protein</fullName>
    </submittedName>
</protein>
<reference evidence="2" key="1">
    <citation type="submission" date="2016-11" db="UniProtKB">
        <authorList>
            <consortium name="WormBaseParasite"/>
        </authorList>
    </citation>
    <scope>IDENTIFICATION</scope>
</reference>
<name>A0A1I7WD61_HETBA</name>
<keyword evidence="1" id="KW-1185">Reference proteome</keyword>
<accession>A0A1I7WD61</accession>
<evidence type="ECO:0000313" key="1">
    <source>
        <dbReference type="Proteomes" id="UP000095283"/>
    </source>
</evidence>
<evidence type="ECO:0000313" key="2">
    <source>
        <dbReference type="WBParaSite" id="Hba_02722"/>
    </source>
</evidence>
<sequence length="321" mass="36911">MRISHRLIASLGFSRATPQKPRCFTETTSLSPDEPIPGKKKTLARSNAATISMSALENINSIPFRYPREKKLLPLDDTRHKPSSRIELKYLSLQPAFNATTTTLLLVTPSHKPVTAGYRSFAQAPSIFRAIVTHSLVGYRLPWPPSCCLYQPTPFMGSHERKVRHLNPRQFCLPKMAHLEHTFMSTFENRLRSFRPQRPLIIRFTGYNHAPLLQLSWGKLRREPATRRLSPLYPSLSIDLHVRTDTDFHQSFLWLRPFTIFRVANYTLYRSDKTGPWCAAPKSGSHVNRLTGFSPPLDSRINYTPRSVFQDGSERWELALR</sequence>